<name>A0A552KU54_9CHRO</name>
<dbReference type="EMBL" id="SFAM01000097">
    <property type="protein sequence ID" value="TRV11507.1"/>
    <property type="molecule type" value="Genomic_DNA"/>
</dbReference>
<sequence length="77" mass="8438">MSLIDRKIRFVTLAVGKKYRDHALTLAEDIRTITDNSPFVVLTDRPEVFAKSDSLIPLPSSLRHQLSGGGEPSSSKG</sequence>
<dbReference type="AlphaFoldDB" id="A0A552KU54"/>
<evidence type="ECO:0000313" key="1">
    <source>
        <dbReference type="EMBL" id="TRV11507.1"/>
    </source>
</evidence>
<accession>A0A552KU54</accession>
<comment type="caution">
    <text evidence="1">The sequence shown here is derived from an EMBL/GenBank/DDBJ whole genome shotgun (WGS) entry which is preliminary data.</text>
</comment>
<organism evidence="1 2">
    <name type="scientific">Microcystis flos-aquae Mf_QC_C_20070823_S10D</name>
    <dbReference type="NCBI Taxonomy" id="2486236"/>
    <lineage>
        <taxon>Bacteria</taxon>
        <taxon>Bacillati</taxon>
        <taxon>Cyanobacteriota</taxon>
        <taxon>Cyanophyceae</taxon>
        <taxon>Oscillatoriophycideae</taxon>
        <taxon>Chroococcales</taxon>
        <taxon>Microcystaceae</taxon>
        <taxon>Microcystis</taxon>
    </lineage>
</organism>
<dbReference type="Proteomes" id="UP000315868">
    <property type="component" value="Unassembled WGS sequence"/>
</dbReference>
<evidence type="ECO:0000313" key="2">
    <source>
        <dbReference type="Proteomes" id="UP000315868"/>
    </source>
</evidence>
<gene>
    <name evidence="1" type="ORF">EWV45_11455</name>
</gene>
<proteinExistence type="predicted"/>
<reference evidence="1 2" key="1">
    <citation type="submission" date="2019-01" db="EMBL/GenBank/DDBJ databases">
        <title>Coherence of Microcystis species and biogeography revealed through population genomics.</title>
        <authorList>
            <person name="Perez-Carrascal O.M."/>
            <person name="Terrat Y."/>
            <person name="Giani A."/>
            <person name="Fortin N."/>
            <person name="Tromas N."/>
            <person name="Shapiro B.J."/>
        </authorList>
    </citation>
    <scope>NUCLEOTIDE SEQUENCE [LARGE SCALE GENOMIC DNA]</scope>
    <source>
        <strain evidence="1">Mf_QC_C_20070823_S10D</strain>
    </source>
</reference>
<protein>
    <submittedName>
        <fullName evidence="1">Uncharacterized protein</fullName>
    </submittedName>
</protein>